<protein>
    <submittedName>
        <fullName evidence="3">MBL fold metallo-hydrolase</fullName>
    </submittedName>
</protein>
<dbReference type="PANTHER" id="PTHR43546:SF3">
    <property type="entry name" value="UPF0173 METAL-DEPENDENT HYDROLASE MJ1163"/>
    <property type="match status" value="1"/>
</dbReference>
<proteinExistence type="predicted"/>
<feature type="domain" description="Metallo-beta-lactamase" evidence="2">
    <location>
        <begin position="64"/>
        <end position="171"/>
    </location>
</feature>
<evidence type="ECO:0000259" key="2">
    <source>
        <dbReference type="Pfam" id="PF00753"/>
    </source>
</evidence>
<dbReference type="Proteomes" id="UP000222054">
    <property type="component" value="Unassembled WGS sequence"/>
</dbReference>
<organism evidence="3 4">
    <name type="scientific">Bacillus cereus</name>
    <dbReference type="NCBI Taxonomy" id="1396"/>
    <lineage>
        <taxon>Bacteria</taxon>
        <taxon>Bacillati</taxon>
        <taxon>Bacillota</taxon>
        <taxon>Bacilli</taxon>
        <taxon>Bacillales</taxon>
        <taxon>Bacillaceae</taxon>
        <taxon>Bacillus</taxon>
        <taxon>Bacillus cereus group</taxon>
    </lineage>
</organism>
<comment type="caution">
    <text evidence="3">The sequence shown here is derived from an EMBL/GenBank/DDBJ whole genome shotgun (WGS) entry which is preliminary data.</text>
</comment>
<name>A0A2B9E3C4_BACCE</name>
<keyword evidence="1" id="KW-1133">Transmembrane helix</keyword>
<dbReference type="PANTHER" id="PTHR43546">
    <property type="entry name" value="UPF0173 METAL-DEPENDENT HYDROLASE MJ1163-RELATED"/>
    <property type="match status" value="1"/>
</dbReference>
<dbReference type="Gene3D" id="3.60.15.10">
    <property type="entry name" value="Ribonuclease Z/Hydroxyacylglutathione hydrolase-like"/>
    <property type="match status" value="1"/>
</dbReference>
<reference evidence="3 4" key="1">
    <citation type="submission" date="2017-09" db="EMBL/GenBank/DDBJ databases">
        <title>Large-scale bioinformatics analysis of Bacillus genomes uncovers conserved roles of natural products in bacterial physiology.</title>
        <authorList>
            <consortium name="Agbiome Team Llc"/>
            <person name="Bleich R.M."/>
            <person name="Grubbs K.J."/>
            <person name="Santa Maria K.C."/>
            <person name="Allen S.E."/>
            <person name="Farag S."/>
            <person name="Shank E.A."/>
            <person name="Bowers A."/>
        </authorList>
    </citation>
    <scope>NUCLEOTIDE SEQUENCE [LARGE SCALE GENOMIC DNA]</scope>
    <source>
        <strain evidence="3 4">AFS053130</strain>
    </source>
</reference>
<dbReference type="SUPFAM" id="SSF56281">
    <property type="entry name" value="Metallo-hydrolase/oxidoreductase"/>
    <property type="match status" value="1"/>
</dbReference>
<sequence>MKYTLRKKLRVFFIGVLVLVLVIIASIFVYYKFLTPSADMQQYREYYAPKTTQKVLNQGEVKVTFLGTSSLLFDDGNTQLMIDGFISRPSLPKMLFSNIKTDEDTVDKVFNQIGVDNNKLKGLFIAHTHYDHAFDLAYIAKRTGAHVYGSESAINIGIGGYINKNQMSVYEVNKAMKFGDFTVTVLPSKHSPTFDEGEKIKKPIKQPAKALDYHEDSSYDYLITHNNKTFLVKPSANYIEGVLDDIRADVLFLGIGVLGKQESTFQNTYYKQTVQKVQPKLVIPIHWDDFNKPLTDTLEAMPKYADNTKNGLDFIIQRTKADKINFQILQGFRSIYF</sequence>
<evidence type="ECO:0000313" key="4">
    <source>
        <dbReference type="Proteomes" id="UP000222054"/>
    </source>
</evidence>
<dbReference type="EMBL" id="NUHO01000030">
    <property type="protein sequence ID" value="PGM95315.1"/>
    <property type="molecule type" value="Genomic_DNA"/>
</dbReference>
<gene>
    <name evidence="3" type="ORF">CN958_08015</name>
</gene>
<dbReference type="InterPro" id="IPR050114">
    <property type="entry name" value="UPF0173_UPF0282_UlaG_hydrolase"/>
</dbReference>
<dbReference type="RefSeq" id="WP_098776503.1">
    <property type="nucleotide sequence ID" value="NZ_NUHO01000030.1"/>
</dbReference>
<accession>A0A2B9E3C4</accession>
<keyword evidence="3" id="KW-0378">Hydrolase</keyword>
<evidence type="ECO:0000256" key="1">
    <source>
        <dbReference type="SAM" id="Phobius"/>
    </source>
</evidence>
<evidence type="ECO:0000313" key="3">
    <source>
        <dbReference type="EMBL" id="PGM95315.1"/>
    </source>
</evidence>
<dbReference type="Pfam" id="PF00753">
    <property type="entry name" value="Lactamase_B"/>
    <property type="match status" value="1"/>
</dbReference>
<dbReference type="InterPro" id="IPR001279">
    <property type="entry name" value="Metallo-B-lactamas"/>
</dbReference>
<dbReference type="InterPro" id="IPR036866">
    <property type="entry name" value="RibonucZ/Hydroxyglut_hydro"/>
</dbReference>
<dbReference type="GO" id="GO:0016787">
    <property type="term" value="F:hydrolase activity"/>
    <property type="evidence" value="ECO:0007669"/>
    <property type="project" value="UniProtKB-KW"/>
</dbReference>
<dbReference type="AlphaFoldDB" id="A0A2B9E3C4"/>
<keyword evidence="1" id="KW-0812">Transmembrane</keyword>
<feature type="transmembrane region" description="Helical" evidence="1">
    <location>
        <begin position="12"/>
        <end position="31"/>
    </location>
</feature>
<keyword evidence="1" id="KW-0472">Membrane</keyword>